<proteinExistence type="predicted"/>
<protein>
    <submittedName>
        <fullName evidence="3">Uncharacterized protein</fullName>
    </submittedName>
</protein>
<evidence type="ECO:0000313" key="4">
    <source>
        <dbReference type="Proteomes" id="UP001479436"/>
    </source>
</evidence>
<reference evidence="3 4" key="1">
    <citation type="submission" date="2023-04" db="EMBL/GenBank/DDBJ databases">
        <title>Genome of Basidiobolus ranarum AG-B5.</title>
        <authorList>
            <person name="Stajich J.E."/>
            <person name="Carter-House D."/>
            <person name="Gryganskyi A."/>
        </authorList>
    </citation>
    <scope>NUCLEOTIDE SEQUENCE [LARGE SCALE GENOMIC DNA]</scope>
    <source>
        <strain evidence="3 4">AG-B5</strain>
    </source>
</reference>
<feature type="chain" id="PRO_5045994311" evidence="2">
    <location>
        <begin position="18"/>
        <end position="158"/>
    </location>
</feature>
<gene>
    <name evidence="3" type="ORF">K7432_010131</name>
</gene>
<feature type="signal peptide" evidence="2">
    <location>
        <begin position="1"/>
        <end position="17"/>
    </location>
</feature>
<name>A0ABR2VVZ1_9FUNG</name>
<keyword evidence="2" id="KW-0732">Signal</keyword>
<keyword evidence="4" id="KW-1185">Reference proteome</keyword>
<evidence type="ECO:0000256" key="1">
    <source>
        <dbReference type="SAM" id="MobiDB-lite"/>
    </source>
</evidence>
<dbReference type="EMBL" id="JASJQH010007550">
    <property type="protein sequence ID" value="KAK9704539.1"/>
    <property type="molecule type" value="Genomic_DNA"/>
</dbReference>
<sequence length="158" mass="16865">MMKFVCILLISALLVQAQKAPTTTAPMVPAVRTNSAVVQLPQQRKVTAVARATRADQTVFVTLTTSDPLPEPTEAPVTRVRSKPRRTTEKDEPETKSEKSSSTTSTTTSTSTSSSTSTTSNTQFSVSTPTATQSSGDISHVENPSLLLAGILLGYLFY</sequence>
<feature type="region of interest" description="Disordered" evidence="1">
    <location>
        <begin position="60"/>
        <end position="138"/>
    </location>
</feature>
<evidence type="ECO:0000313" key="3">
    <source>
        <dbReference type="EMBL" id="KAK9704539.1"/>
    </source>
</evidence>
<feature type="compositionally biased region" description="Basic and acidic residues" evidence="1">
    <location>
        <begin position="86"/>
        <end position="99"/>
    </location>
</feature>
<feature type="compositionally biased region" description="Low complexity" evidence="1">
    <location>
        <begin position="100"/>
        <end position="128"/>
    </location>
</feature>
<accession>A0ABR2VVZ1</accession>
<comment type="caution">
    <text evidence="3">The sequence shown here is derived from an EMBL/GenBank/DDBJ whole genome shotgun (WGS) entry which is preliminary data.</text>
</comment>
<dbReference type="Proteomes" id="UP001479436">
    <property type="component" value="Unassembled WGS sequence"/>
</dbReference>
<evidence type="ECO:0000256" key="2">
    <source>
        <dbReference type="SAM" id="SignalP"/>
    </source>
</evidence>
<organism evidence="3 4">
    <name type="scientific">Basidiobolus ranarum</name>
    <dbReference type="NCBI Taxonomy" id="34480"/>
    <lineage>
        <taxon>Eukaryota</taxon>
        <taxon>Fungi</taxon>
        <taxon>Fungi incertae sedis</taxon>
        <taxon>Zoopagomycota</taxon>
        <taxon>Entomophthoromycotina</taxon>
        <taxon>Basidiobolomycetes</taxon>
        <taxon>Basidiobolales</taxon>
        <taxon>Basidiobolaceae</taxon>
        <taxon>Basidiobolus</taxon>
    </lineage>
</organism>